<evidence type="ECO:0000313" key="2">
    <source>
        <dbReference type="WBParaSite" id="JU765_v2.g4248.t1"/>
    </source>
</evidence>
<sequence length="286" mass="32274">CVTRKFVIPIIEALLDLEKNTSYQKLLLEKLQDFCRDPTLAVRKLGAEAMTRVVRDERVYKKAWLHTVLPMMNDRDDSVEKTCRKMFFDKIVHPIVENKGTDSLSWNLVIEIAKSSSFKRALRTCFRSVAKDAENKSLLNKLAKVLYGSVKVDAVAKPAWMLLDYLADELDIDVLIAVHAWIASDKSVKDVDPAVRITTDPLELLSILSVILKKHNSLKEEDKVAFRNNLALRIAACELPPPVISDAIIAFAGVFSGPEFRIWGELVNECYRGLLTATEDEKAEKS</sequence>
<organism evidence="1 2">
    <name type="scientific">Panagrolaimus sp. JU765</name>
    <dbReference type="NCBI Taxonomy" id="591449"/>
    <lineage>
        <taxon>Eukaryota</taxon>
        <taxon>Metazoa</taxon>
        <taxon>Ecdysozoa</taxon>
        <taxon>Nematoda</taxon>
        <taxon>Chromadorea</taxon>
        <taxon>Rhabditida</taxon>
        <taxon>Tylenchina</taxon>
        <taxon>Panagrolaimomorpha</taxon>
        <taxon>Panagrolaimoidea</taxon>
        <taxon>Panagrolaimidae</taxon>
        <taxon>Panagrolaimus</taxon>
    </lineage>
</organism>
<protein>
    <submittedName>
        <fullName evidence="2">Uncharacterized protein</fullName>
    </submittedName>
</protein>
<name>A0AC34R7J5_9BILA</name>
<reference evidence="2" key="1">
    <citation type="submission" date="2022-11" db="UniProtKB">
        <authorList>
            <consortium name="WormBaseParasite"/>
        </authorList>
    </citation>
    <scope>IDENTIFICATION</scope>
</reference>
<dbReference type="WBParaSite" id="JU765_v2.g4248.t1">
    <property type="protein sequence ID" value="JU765_v2.g4248.t1"/>
    <property type="gene ID" value="JU765_v2.g4248"/>
</dbReference>
<dbReference type="Proteomes" id="UP000887576">
    <property type="component" value="Unplaced"/>
</dbReference>
<proteinExistence type="predicted"/>
<evidence type="ECO:0000313" key="1">
    <source>
        <dbReference type="Proteomes" id="UP000887576"/>
    </source>
</evidence>
<accession>A0AC34R7J5</accession>